<dbReference type="AlphaFoldDB" id="A0A0C1W9P4"/>
<accession>A0A0C1W9P4</accession>
<name>A0A0C1W9P4_9VIBR</name>
<gene>
    <name evidence="1" type="ORF">H735_08950</name>
</gene>
<evidence type="ECO:0000313" key="2">
    <source>
        <dbReference type="Proteomes" id="UP000031586"/>
    </source>
</evidence>
<dbReference type="RefSeq" id="WP_020194233.1">
    <property type="nucleotide sequence ID" value="NZ_BAOH01000005.1"/>
</dbReference>
<organism evidence="1 2">
    <name type="scientific">Vibrio owensii CAIM 1854 = LMG 25443</name>
    <dbReference type="NCBI Taxonomy" id="1229493"/>
    <lineage>
        <taxon>Bacteria</taxon>
        <taxon>Pseudomonadati</taxon>
        <taxon>Pseudomonadota</taxon>
        <taxon>Gammaproteobacteria</taxon>
        <taxon>Vibrionales</taxon>
        <taxon>Vibrionaceae</taxon>
        <taxon>Vibrio</taxon>
    </lineage>
</organism>
<comment type="caution">
    <text evidence="1">The sequence shown here is derived from an EMBL/GenBank/DDBJ whole genome shotgun (WGS) entry which is preliminary data.</text>
</comment>
<proteinExistence type="predicted"/>
<dbReference type="Proteomes" id="UP000031586">
    <property type="component" value="Unassembled WGS sequence"/>
</dbReference>
<dbReference type="EMBL" id="JPRD01000015">
    <property type="protein sequence ID" value="KIF53067.1"/>
    <property type="molecule type" value="Genomic_DNA"/>
</dbReference>
<sequence length="336" mass="39470">MQERSVFKNIVKMTKDSGYQLKFKLKGAEYQPYAPSISDAISFRNKYYISENYRPNHLYKKFFTLDCLTPSKRVEKSGNTTLRWQVHSRVLETSEYKPKGFNDHDLAADFARRWMVSYNAIVSIYNAWREEKFLVWIEQEAKEEIPHIDTNFDKELWRNAAHQVFGLNVPEYFTEQEELSPIWIPDYQHKFTSKEMGYGKESPRPKFRSKKVAEGLTASIRKEPRTRLTGEKYYNYTPGFFVTGAPGSRRGQFIRITPERCFMKAYMEAVDAYSASKSLSPSESRRLLAKCPPKEIFYLDYKRWYDAGDDISIVDILEKLELSDFNLENLKVSISP</sequence>
<reference evidence="1 2" key="1">
    <citation type="submission" date="2014-07" db="EMBL/GenBank/DDBJ databases">
        <title>Unique and conserved regions in Vibrio harveyi and related species in comparison with the shrimp pathogen Vibrio harveyi CAIM 1792.</title>
        <authorList>
            <person name="Espinoza-Valles I."/>
            <person name="Vora G."/>
            <person name="Leekitcharoenphon P."/>
            <person name="Ussery D."/>
            <person name="Hoj L."/>
            <person name="Gomez-Gil B."/>
        </authorList>
    </citation>
    <scope>NUCLEOTIDE SEQUENCE [LARGE SCALE GENOMIC DNA]</scope>
    <source>
        <strain evidence="2">CAIM 1854 / LMG 25443</strain>
    </source>
</reference>
<evidence type="ECO:0000313" key="1">
    <source>
        <dbReference type="EMBL" id="KIF53067.1"/>
    </source>
</evidence>
<dbReference type="PATRIC" id="fig|1229493.5.peg.877"/>
<protein>
    <submittedName>
        <fullName evidence="1">Uncharacterized protein</fullName>
    </submittedName>
</protein>